<dbReference type="EMBL" id="JBHTIS010001286">
    <property type="protein sequence ID" value="MFD1047864.1"/>
    <property type="molecule type" value="Genomic_DNA"/>
</dbReference>
<evidence type="ECO:0000313" key="2">
    <source>
        <dbReference type="Proteomes" id="UP001597045"/>
    </source>
</evidence>
<name>A0ABW3ME14_9PSEU</name>
<dbReference type="Proteomes" id="UP001597045">
    <property type="component" value="Unassembled WGS sequence"/>
</dbReference>
<protein>
    <submittedName>
        <fullName evidence="1">Uncharacterized protein</fullName>
    </submittedName>
</protein>
<evidence type="ECO:0000313" key="1">
    <source>
        <dbReference type="EMBL" id="MFD1047864.1"/>
    </source>
</evidence>
<proteinExistence type="predicted"/>
<organism evidence="1 2">
    <name type="scientific">Kibdelosporangium lantanae</name>
    <dbReference type="NCBI Taxonomy" id="1497396"/>
    <lineage>
        <taxon>Bacteria</taxon>
        <taxon>Bacillati</taxon>
        <taxon>Actinomycetota</taxon>
        <taxon>Actinomycetes</taxon>
        <taxon>Pseudonocardiales</taxon>
        <taxon>Pseudonocardiaceae</taxon>
        <taxon>Kibdelosporangium</taxon>
    </lineage>
</organism>
<sequence length="69" mass="7414">MTSPMKFVTPIAYAEVLLRHPARPDGLDAVPALSPSPAAGWVRFTCSDCRSVHLGTCRLLPLFGTDSQS</sequence>
<accession>A0ABW3ME14</accession>
<reference evidence="2" key="1">
    <citation type="journal article" date="2019" name="Int. J. Syst. Evol. Microbiol.">
        <title>The Global Catalogue of Microorganisms (GCM) 10K type strain sequencing project: providing services to taxonomists for standard genome sequencing and annotation.</title>
        <authorList>
            <consortium name="The Broad Institute Genomics Platform"/>
            <consortium name="The Broad Institute Genome Sequencing Center for Infectious Disease"/>
            <person name="Wu L."/>
            <person name="Ma J."/>
        </authorList>
    </citation>
    <scope>NUCLEOTIDE SEQUENCE [LARGE SCALE GENOMIC DNA]</scope>
    <source>
        <strain evidence="2">JCM 31486</strain>
    </source>
</reference>
<gene>
    <name evidence="1" type="ORF">ACFQ1S_21145</name>
</gene>
<comment type="caution">
    <text evidence="1">The sequence shown here is derived from an EMBL/GenBank/DDBJ whole genome shotgun (WGS) entry which is preliminary data.</text>
</comment>
<keyword evidence="2" id="KW-1185">Reference proteome</keyword>